<dbReference type="RefSeq" id="WP_092362884.1">
    <property type="nucleotide sequence ID" value="NZ_CABJCG010000009.1"/>
</dbReference>
<comment type="similarity">
    <text evidence="1">Belongs to the LysR transcriptional regulatory family.</text>
</comment>
<dbReference type="PROSITE" id="PS50931">
    <property type="entry name" value="HTH_LYSR"/>
    <property type="match status" value="1"/>
</dbReference>
<reference evidence="7" key="1">
    <citation type="submission" date="2016-10" db="EMBL/GenBank/DDBJ databases">
        <authorList>
            <person name="Varghese N."/>
            <person name="Submissions S."/>
        </authorList>
    </citation>
    <scope>NUCLEOTIDE SEQUENCE [LARGE SCALE GENOMIC DNA]</scope>
    <source>
        <strain evidence="7">NLAE-zl-G277</strain>
    </source>
</reference>
<dbReference type="Gene3D" id="1.10.10.10">
    <property type="entry name" value="Winged helix-like DNA-binding domain superfamily/Winged helix DNA-binding domain"/>
    <property type="match status" value="1"/>
</dbReference>
<dbReference type="PANTHER" id="PTHR30419:SF8">
    <property type="entry name" value="NITROGEN ASSIMILATION TRANSCRIPTIONAL ACTIVATOR-RELATED"/>
    <property type="match status" value="1"/>
</dbReference>
<evidence type="ECO:0000256" key="2">
    <source>
        <dbReference type="ARBA" id="ARBA00023015"/>
    </source>
</evidence>
<protein>
    <submittedName>
        <fullName evidence="6">Transcriptional regulator, LysR family</fullName>
    </submittedName>
</protein>
<evidence type="ECO:0000313" key="7">
    <source>
        <dbReference type="Proteomes" id="UP000198508"/>
    </source>
</evidence>
<evidence type="ECO:0000256" key="4">
    <source>
        <dbReference type="ARBA" id="ARBA00023163"/>
    </source>
</evidence>
<evidence type="ECO:0000259" key="5">
    <source>
        <dbReference type="PROSITE" id="PS50931"/>
    </source>
</evidence>
<dbReference type="InterPro" id="IPR000847">
    <property type="entry name" value="LysR_HTH_N"/>
</dbReference>
<dbReference type="PRINTS" id="PR00039">
    <property type="entry name" value="HTHLYSR"/>
</dbReference>
<dbReference type="PANTHER" id="PTHR30419">
    <property type="entry name" value="HTH-TYPE TRANSCRIPTIONAL REGULATOR YBHD"/>
    <property type="match status" value="1"/>
</dbReference>
<dbReference type="AlphaFoldDB" id="A0A1I0FER4"/>
<name>A0A1I0FER4_9FIRM</name>
<dbReference type="InterPro" id="IPR036388">
    <property type="entry name" value="WH-like_DNA-bd_sf"/>
</dbReference>
<dbReference type="SUPFAM" id="SSF53850">
    <property type="entry name" value="Periplasmic binding protein-like II"/>
    <property type="match status" value="1"/>
</dbReference>
<dbReference type="GO" id="GO:0003700">
    <property type="term" value="F:DNA-binding transcription factor activity"/>
    <property type="evidence" value="ECO:0007669"/>
    <property type="project" value="InterPro"/>
</dbReference>
<accession>A0A1I0FER4</accession>
<feature type="domain" description="HTH lysR-type" evidence="5">
    <location>
        <begin position="1"/>
        <end position="58"/>
    </location>
</feature>
<evidence type="ECO:0000256" key="1">
    <source>
        <dbReference type="ARBA" id="ARBA00009437"/>
    </source>
</evidence>
<dbReference type="STRING" id="460384.SAMN05216313_108110"/>
<sequence>MDFRQLEYFTAVARLRSFTRAAEELHVSQPTITTCIKNMEEELGIPLLVRDKRRVMLTYEGETFLVKARSVLEQFEQMIQETQELACSYDQVLNMGITPVTGSFLNVILYNGFFRENPDIRHQVLELGSLGIMEAIDSDEIDLGFLVIQEGMEERYDICRIQRGQLKALIHRENPLSSMERISLKHLAGERLIYLPPHSYIRSKLDEEFKRLEITPNVLAYPQQMITAFNLVENNAGVSFVLGDGYRPLVHIEHTAAIPLDPPILYETGFVWKKGKRISRAARRCIAYVQRQIKAIENS</sequence>
<evidence type="ECO:0000256" key="3">
    <source>
        <dbReference type="ARBA" id="ARBA00023125"/>
    </source>
</evidence>
<dbReference type="InterPro" id="IPR005119">
    <property type="entry name" value="LysR_subst-bd"/>
</dbReference>
<dbReference type="GO" id="GO:0003677">
    <property type="term" value="F:DNA binding"/>
    <property type="evidence" value="ECO:0007669"/>
    <property type="project" value="UniProtKB-KW"/>
</dbReference>
<keyword evidence="7" id="KW-1185">Reference proteome</keyword>
<gene>
    <name evidence="6" type="ORF">SAMN05216313_108110</name>
</gene>
<dbReference type="Pfam" id="PF00126">
    <property type="entry name" value="HTH_1"/>
    <property type="match status" value="1"/>
</dbReference>
<dbReference type="GO" id="GO:0005829">
    <property type="term" value="C:cytosol"/>
    <property type="evidence" value="ECO:0007669"/>
    <property type="project" value="TreeGrafter"/>
</dbReference>
<dbReference type="EMBL" id="FOIM01000008">
    <property type="protein sequence ID" value="SET55869.1"/>
    <property type="molecule type" value="Genomic_DNA"/>
</dbReference>
<evidence type="ECO:0000313" key="6">
    <source>
        <dbReference type="EMBL" id="SET55869.1"/>
    </source>
</evidence>
<proteinExistence type="inferred from homology"/>
<dbReference type="SUPFAM" id="SSF46785">
    <property type="entry name" value="Winged helix' DNA-binding domain"/>
    <property type="match status" value="1"/>
</dbReference>
<dbReference type="Gene3D" id="3.40.190.290">
    <property type="match status" value="1"/>
</dbReference>
<dbReference type="Proteomes" id="UP000198508">
    <property type="component" value="Unassembled WGS sequence"/>
</dbReference>
<keyword evidence="3" id="KW-0238">DNA-binding</keyword>
<keyword evidence="2" id="KW-0805">Transcription regulation</keyword>
<keyword evidence="4" id="KW-0804">Transcription</keyword>
<dbReference type="InterPro" id="IPR050950">
    <property type="entry name" value="HTH-type_LysR_regulators"/>
</dbReference>
<dbReference type="Pfam" id="PF03466">
    <property type="entry name" value="LysR_substrate"/>
    <property type="match status" value="1"/>
</dbReference>
<organism evidence="6 7">
    <name type="scientific">Enterocloster lavalensis</name>
    <dbReference type="NCBI Taxonomy" id="460384"/>
    <lineage>
        <taxon>Bacteria</taxon>
        <taxon>Bacillati</taxon>
        <taxon>Bacillota</taxon>
        <taxon>Clostridia</taxon>
        <taxon>Lachnospirales</taxon>
        <taxon>Lachnospiraceae</taxon>
        <taxon>Enterocloster</taxon>
    </lineage>
</organism>
<dbReference type="InterPro" id="IPR036390">
    <property type="entry name" value="WH_DNA-bd_sf"/>
</dbReference>
<dbReference type="FunFam" id="1.10.10.10:FF:000001">
    <property type="entry name" value="LysR family transcriptional regulator"/>
    <property type="match status" value="1"/>
</dbReference>
<dbReference type="CDD" id="cd05466">
    <property type="entry name" value="PBP2_LTTR_substrate"/>
    <property type="match status" value="1"/>
</dbReference>